<dbReference type="SUPFAM" id="SSF103481">
    <property type="entry name" value="Multidrug resistance efflux transporter EmrE"/>
    <property type="match status" value="1"/>
</dbReference>
<dbReference type="Pfam" id="PF00892">
    <property type="entry name" value="EamA"/>
    <property type="match status" value="1"/>
</dbReference>
<feature type="transmembrane region" description="Helical" evidence="2">
    <location>
        <begin position="36"/>
        <end position="53"/>
    </location>
</feature>
<evidence type="ECO:0000256" key="2">
    <source>
        <dbReference type="SAM" id="Phobius"/>
    </source>
</evidence>
<evidence type="ECO:0000256" key="1">
    <source>
        <dbReference type="SAM" id="MobiDB-lite"/>
    </source>
</evidence>
<organism evidence="4 5">
    <name type="scientific">Tistlia consotensis USBA 355</name>
    <dbReference type="NCBI Taxonomy" id="560819"/>
    <lineage>
        <taxon>Bacteria</taxon>
        <taxon>Pseudomonadati</taxon>
        <taxon>Pseudomonadota</taxon>
        <taxon>Alphaproteobacteria</taxon>
        <taxon>Rhodospirillales</taxon>
        <taxon>Rhodovibrionaceae</taxon>
        <taxon>Tistlia</taxon>
    </lineage>
</organism>
<dbReference type="AlphaFoldDB" id="A0A1Y6C954"/>
<feature type="region of interest" description="Disordered" evidence="1">
    <location>
        <begin position="301"/>
        <end position="343"/>
    </location>
</feature>
<gene>
    <name evidence="4" type="ORF">SAMN05428998_1189</name>
</gene>
<feature type="domain" description="EamA" evidence="3">
    <location>
        <begin position="4"/>
        <end position="132"/>
    </location>
</feature>
<evidence type="ECO:0000313" key="4">
    <source>
        <dbReference type="EMBL" id="SMF51231.1"/>
    </source>
</evidence>
<evidence type="ECO:0000259" key="3">
    <source>
        <dbReference type="Pfam" id="PF00892"/>
    </source>
</evidence>
<keyword evidence="2" id="KW-1133">Transmembrane helix</keyword>
<dbReference type="Proteomes" id="UP000192917">
    <property type="component" value="Unassembled WGS sequence"/>
</dbReference>
<feature type="transmembrane region" description="Helical" evidence="2">
    <location>
        <begin position="277"/>
        <end position="295"/>
    </location>
</feature>
<evidence type="ECO:0000313" key="5">
    <source>
        <dbReference type="Proteomes" id="UP000192917"/>
    </source>
</evidence>
<proteinExistence type="predicted"/>
<accession>A0A1Y6C954</accession>
<feature type="compositionally biased region" description="Basic residues" evidence="1">
    <location>
        <begin position="312"/>
        <end position="328"/>
    </location>
</feature>
<reference evidence="4 5" key="1">
    <citation type="submission" date="2017-04" db="EMBL/GenBank/DDBJ databases">
        <authorList>
            <person name="Afonso C.L."/>
            <person name="Miller P.J."/>
            <person name="Scott M.A."/>
            <person name="Spackman E."/>
            <person name="Goraichik I."/>
            <person name="Dimitrov K.M."/>
            <person name="Suarez D.L."/>
            <person name="Swayne D.E."/>
        </authorList>
    </citation>
    <scope>NUCLEOTIDE SEQUENCE [LARGE SCALE GENOMIC DNA]</scope>
    <source>
        <strain evidence="4 5">USBA 355</strain>
    </source>
</reference>
<dbReference type="EMBL" id="FWZX01000018">
    <property type="protein sequence ID" value="SMF51231.1"/>
    <property type="molecule type" value="Genomic_DNA"/>
</dbReference>
<keyword evidence="2" id="KW-0472">Membrane</keyword>
<feature type="transmembrane region" description="Helical" evidence="2">
    <location>
        <begin position="121"/>
        <end position="140"/>
    </location>
</feature>
<feature type="transmembrane region" description="Helical" evidence="2">
    <location>
        <begin position="65"/>
        <end position="84"/>
    </location>
</feature>
<protein>
    <submittedName>
        <fullName evidence="4">EamA-like transporter family protein</fullName>
    </submittedName>
</protein>
<feature type="transmembrane region" description="Helical" evidence="2">
    <location>
        <begin position="146"/>
        <end position="165"/>
    </location>
</feature>
<feature type="transmembrane region" description="Helical" evidence="2">
    <location>
        <begin position="177"/>
        <end position="199"/>
    </location>
</feature>
<feature type="transmembrane region" description="Helical" evidence="2">
    <location>
        <begin position="211"/>
        <end position="233"/>
    </location>
</feature>
<dbReference type="RefSeq" id="WP_085124375.1">
    <property type="nucleotide sequence ID" value="NZ_FWZX01000018.1"/>
</dbReference>
<dbReference type="STRING" id="560819.SAMN05428998_1189"/>
<dbReference type="InterPro" id="IPR000620">
    <property type="entry name" value="EamA_dom"/>
</dbReference>
<feature type="transmembrane region" description="Helical" evidence="2">
    <location>
        <begin position="245"/>
        <end position="265"/>
    </location>
</feature>
<sequence length="343" mass="36099">MPLAILVTLGALLSWAALLAASRVLLLRLGLDPWAFSFVQLCAGGLVLLAAGGRRRPDLSSFRRPATWALGVLRVLSAACYTAVLVRLSVLEAGVLGAVNVPLVALAVWLAFGRRPARGEWLGQLVILAAILPLVAGLEGGLRDPAVGLMLLNELCLVAATLLAERHPDNRSDRPGARFRLTGAVLLVTAALFLAVRLAEGGSAGGLLDRPLLAAGAAVGVALRAPSMVLSFWSIRLVGARNYMAAVSLLPLLGLGLEQAALAAGLIEVSRFRPGTALLALGVVAGTLLVVAARIRARRPAPPRGQESVARTWRRRQIRPWHRGHPPARKALSPDRPVARDPA</sequence>
<keyword evidence="5" id="KW-1185">Reference proteome</keyword>
<keyword evidence="2" id="KW-0812">Transmembrane</keyword>
<dbReference type="InterPro" id="IPR037185">
    <property type="entry name" value="EmrE-like"/>
</dbReference>
<feature type="transmembrane region" description="Helical" evidence="2">
    <location>
        <begin position="90"/>
        <end position="112"/>
    </location>
</feature>
<name>A0A1Y6C954_9PROT</name>
<dbReference type="GO" id="GO:0016020">
    <property type="term" value="C:membrane"/>
    <property type="evidence" value="ECO:0007669"/>
    <property type="project" value="InterPro"/>
</dbReference>